<keyword evidence="2" id="KW-0472">Membrane</keyword>
<reference evidence="3" key="2">
    <citation type="submission" date="2014-06" db="EMBL/GenBank/DDBJ databases">
        <title>The complete genome of Blastobotrys (Arxula) adeninivorans LS3 - a yeast of biotechnological interest.</title>
        <authorList>
            <person name="Kunze G."/>
            <person name="Gaillardin C."/>
            <person name="Czernicka M."/>
            <person name="Durrens P."/>
            <person name="Martin T."/>
            <person name="Boer E."/>
            <person name="Gabaldon T."/>
            <person name="Cruz J."/>
            <person name="Talla E."/>
            <person name="Marck C."/>
            <person name="Goffeau A."/>
            <person name="Barbe V."/>
            <person name="Baret P."/>
            <person name="Baronian K."/>
            <person name="Beier S."/>
            <person name="Bleykasten C."/>
            <person name="Bode R."/>
            <person name="Casaregola S."/>
            <person name="Despons L."/>
            <person name="Fairhead C."/>
            <person name="Giersberg M."/>
            <person name="Gierski P."/>
            <person name="Hahnel U."/>
            <person name="Hartmann A."/>
            <person name="Jankowska D."/>
            <person name="Jubin C."/>
            <person name="Jung P."/>
            <person name="Lafontaine I."/>
            <person name="Leh-Louis V."/>
            <person name="Lemaire M."/>
            <person name="Marcet-Houben M."/>
            <person name="Mascher M."/>
            <person name="Morel G."/>
            <person name="Richard G.-F."/>
            <person name="Riechen J."/>
            <person name="Sacerdot C."/>
            <person name="Sarkar A."/>
            <person name="Savel G."/>
            <person name="Schacherer J."/>
            <person name="Sherman D."/>
            <person name="Straub M.-L."/>
            <person name="Stein N."/>
            <person name="Thierry A."/>
            <person name="Trautwein-Schult A."/>
            <person name="Westhof E."/>
            <person name="Worch S."/>
            <person name="Dujon B."/>
            <person name="Souciet J.-L."/>
            <person name="Wincker P."/>
            <person name="Scholz U."/>
            <person name="Neuveglise N."/>
        </authorList>
    </citation>
    <scope>NUCLEOTIDE SEQUENCE</scope>
    <source>
        <strain evidence="3">LS3</strain>
    </source>
</reference>
<reference evidence="3" key="1">
    <citation type="submission" date="2014-02" db="EMBL/GenBank/DDBJ databases">
        <authorList>
            <person name="Genoscope - CEA"/>
        </authorList>
    </citation>
    <scope>NUCLEOTIDE SEQUENCE</scope>
    <source>
        <strain evidence="3">LS3</strain>
    </source>
</reference>
<feature type="region of interest" description="Disordered" evidence="1">
    <location>
        <begin position="1"/>
        <end position="21"/>
    </location>
</feature>
<accession>A0A060T5Z7</accession>
<dbReference type="AlphaFoldDB" id="A0A060T5Z7"/>
<name>A0A060T5Z7_BLAAD</name>
<proteinExistence type="predicted"/>
<evidence type="ECO:0000313" key="3">
    <source>
        <dbReference type="EMBL" id="CDP34322.1"/>
    </source>
</evidence>
<feature type="compositionally biased region" description="Basic and acidic residues" evidence="1">
    <location>
        <begin position="1"/>
        <end position="10"/>
    </location>
</feature>
<evidence type="ECO:0000256" key="1">
    <source>
        <dbReference type="SAM" id="MobiDB-lite"/>
    </source>
</evidence>
<keyword evidence="2" id="KW-0812">Transmembrane</keyword>
<dbReference type="EMBL" id="HG937693">
    <property type="protein sequence ID" value="CDP34322.1"/>
    <property type="molecule type" value="Genomic_DNA"/>
</dbReference>
<protein>
    <submittedName>
        <fullName evidence="3">ARAD1C09746p</fullName>
    </submittedName>
</protein>
<gene>
    <name evidence="3" type="ORF">GNLVRS02_ARAD1C09746g</name>
</gene>
<organism evidence="3">
    <name type="scientific">Blastobotrys adeninivorans</name>
    <name type="common">Yeast</name>
    <name type="synonym">Arxula adeninivorans</name>
    <dbReference type="NCBI Taxonomy" id="409370"/>
    <lineage>
        <taxon>Eukaryota</taxon>
        <taxon>Fungi</taxon>
        <taxon>Dikarya</taxon>
        <taxon>Ascomycota</taxon>
        <taxon>Saccharomycotina</taxon>
        <taxon>Dipodascomycetes</taxon>
        <taxon>Dipodascales</taxon>
        <taxon>Trichomonascaceae</taxon>
        <taxon>Blastobotrys</taxon>
    </lineage>
</organism>
<feature type="transmembrane region" description="Helical" evidence="2">
    <location>
        <begin position="56"/>
        <end position="78"/>
    </location>
</feature>
<evidence type="ECO:0000256" key="2">
    <source>
        <dbReference type="SAM" id="Phobius"/>
    </source>
</evidence>
<sequence length="94" mass="10567">MCGMEREWTGNEKASTNRTNSHVELHSKLLKTTAAVQSTAMSCTARKRHYVQHTSIAVQTVLSAIIIFTWTLGSLITLRGTVLNCKVFTFLRLR</sequence>
<keyword evidence="2" id="KW-1133">Transmembrane helix</keyword>